<dbReference type="Gene3D" id="3.40.830.10">
    <property type="entry name" value="LigB-like"/>
    <property type="match status" value="1"/>
</dbReference>
<reference evidence="3 4" key="2">
    <citation type="submission" date="2020-11" db="EMBL/GenBank/DDBJ databases">
        <title>Sulfur oxidizing isolate from Hospital Hole Sinkhole.</title>
        <authorList>
            <person name="Scott K.M."/>
        </authorList>
    </citation>
    <scope>NUCLEOTIDE SEQUENCE [LARGE SCALE GENOMIC DNA]</scope>
    <source>
        <strain evidence="3 4">HH1</strain>
    </source>
</reference>
<dbReference type="Proteomes" id="UP001193680">
    <property type="component" value="Unassembled WGS sequence"/>
</dbReference>
<gene>
    <name evidence="3" type="primary">amrB</name>
    <name evidence="3" type="ORF">H8792_000030</name>
</gene>
<reference evidence="3 4" key="1">
    <citation type="submission" date="2020-06" db="EMBL/GenBank/DDBJ databases">
        <authorList>
            <person name="Scott K."/>
        </authorList>
    </citation>
    <scope>NUCLEOTIDE SEQUENCE [LARGE SCALE GENOMIC DNA]</scope>
    <source>
        <strain evidence="3 4">HH1</strain>
    </source>
</reference>
<evidence type="ECO:0000256" key="1">
    <source>
        <dbReference type="ARBA" id="ARBA00006315"/>
    </source>
</evidence>
<evidence type="ECO:0000313" key="3">
    <source>
        <dbReference type="EMBL" id="MBF6056723.1"/>
    </source>
</evidence>
<accession>A0ABS0BUI2</accession>
<protein>
    <recommendedName>
        <fullName evidence="2">MEMO1 family protein H8792_000030</fullName>
    </recommendedName>
</protein>
<sequence length="278" mass="30498">MNHINHVRPAAVAGLFYPADASQLHGWLKQALGTTNTTAENDDKNLIPRALIAPHAGYIYSGGTAAKAFRLWAQASDQIKTVVVMGPAHRVGFYGMSTVDFDELETPLGNLKLATDLRDRLMSAFPYLRFHNAANEPEHSLEVMFPFIKELLPDAKVLPLLNGSISAEEVKDVLASLWQEDGVYFVISSDLSHFHPYAEAQAIDAETADMIESGQWQTLDGEHACGYKSIQGLLAMSEDVSLRVESIERVNSGDTAGSKNSVVGYGSWAIYQETEQKQ</sequence>
<dbReference type="NCBIfam" id="TIGR04336">
    <property type="entry name" value="AmmeMemoSam_B"/>
    <property type="match status" value="1"/>
</dbReference>
<dbReference type="HAMAP" id="MF_00055">
    <property type="entry name" value="MEMO1"/>
    <property type="match status" value="1"/>
</dbReference>
<dbReference type="RefSeq" id="WP_194947096.1">
    <property type="nucleotide sequence ID" value="NZ_JACBGI020000001.1"/>
</dbReference>
<dbReference type="PANTHER" id="PTHR11060">
    <property type="entry name" value="PROTEIN MEMO1"/>
    <property type="match status" value="1"/>
</dbReference>
<comment type="caution">
    <text evidence="3">The sequence shown here is derived from an EMBL/GenBank/DDBJ whole genome shotgun (WGS) entry which is preliminary data.</text>
</comment>
<evidence type="ECO:0000313" key="4">
    <source>
        <dbReference type="Proteomes" id="UP001193680"/>
    </source>
</evidence>
<dbReference type="PANTHER" id="PTHR11060:SF0">
    <property type="entry name" value="PROTEIN MEMO1"/>
    <property type="match status" value="1"/>
</dbReference>
<evidence type="ECO:0000256" key="2">
    <source>
        <dbReference type="HAMAP-Rule" id="MF_00055"/>
    </source>
</evidence>
<proteinExistence type="inferred from homology"/>
<name>A0ABS0BUI2_9GAMM</name>
<dbReference type="Pfam" id="PF01875">
    <property type="entry name" value="Memo"/>
    <property type="match status" value="1"/>
</dbReference>
<dbReference type="EMBL" id="JACBGI020000001">
    <property type="protein sequence ID" value="MBF6056723.1"/>
    <property type="molecule type" value="Genomic_DNA"/>
</dbReference>
<keyword evidence="4" id="KW-1185">Reference proteome</keyword>
<comment type="similarity">
    <text evidence="1 2">Belongs to the MEMO1 family.</text>
</comment>
<dbReference type="CDD" id="cd07361">
    <property type="entry name" value="MEMO_like"/>
    <property type="match status" value="1"/>
</dbReference>
<organism evidence="3 4">
    <name type="scientific">Thiomicrorhabdus heinhorstiae</name>
    <dbReference type="NCBI Taxonomy" id="2748010"/>
    <lineage>
        <taxon>Bacteria</taxon>
        <taxon>Pseudomonadati</taxon>
        <taxon>Pseudomonadota</taxon>
        <taxon>Gammaproteobacteria</taxon>
        <taxon>Thiotrichales</taxon>
        <taxon>Piscirickettsiaceae</taxon>
        <taxon>Thiomicrorhabdus</taxon>
    </lineage>
</organism>
<dbReference type="InterPro" id="IPR002737">
    <property type="entry name" value="MEMO1_fam"/>
</dbReference>